<dbReference type="EMBL" id="JAGRRH010000099">
    <property type="protein sequence ID" value="KAG7336965.1"/>
    <property type="molecule type" value="Genomic_DNA"/>
</dbReference>
<dbReference type="EMBL" id="JAGRRH010000020">
    <property type="protein sequence ID" value="KAG7347653.1"/>
    <property type="molecule type" value="Genomic_DNA"/>
</dbReference>
<feature type="domain" description="Ubiquitin-like" evidence="1">
    <location>
        <begin position="44"/>
        <end position="119"/>
    </location>
</feature>
<evidence type="ECO:0000313" key="4">
    <source>
        <dbReference type="Proteomes" id="UP000693970"/>
    </source>
</evidence>
<evidence type="ECO:0000313" key="2">
    <source>
        <dbReference type="EMBL" id="KAG7336965.1"/>
    </source>
</evidence>
<dbReference type="PANTHER" id="PTHR10666">
    <property type="entry name" value="UBIQUITIN"/>
    <property type="match status" value="1"/>
</dbReference>
<sequence length="119" mass="13631">MVAPRKSSSRITGRNVALVKQIQRKKHQEELQRLASVKRKRKPMEVFVQILSGRCIALSVSPDDTIEEVSKKIKMKEGINPDQQMLLFNGLRLHEDAMVHDYNIYENSKLFLTIRGLGG</sequence>
<dbReference type="SMART" id="SM00213">
    <property type="entry name" value="UBQ"/>
    <property type="match status" value="1"/>
</dbReference>
<proteinExistence type="predicted"/>
<protein>
    <submittedName>
        <fullName evidence="2">Ubiquitin family protein</fullName>
    </submittedName>
</protein>
<keyword evidence="4" id="KW-1185">Reference proteome</keyword>
<name>A0A9K3K4U0_9STRA</name>
<organism evidence="2 4">
    <name type="scientific">Nitzschia inconspicua</name>
    <dbReference type="NCBI Taxonomy" id="303405"/>
    <lineage>
        <taxon>Eukaryota</taxon>
        <taxon>Sar</taxon>
        <taxon>Stramenopiles</taxon>
        <taxon>Ochrophyta</taxon>
        <taxon>Bacillariophyta</taxon>
        <taxon>Bacillariophyceae</taxon>
        <taxon>Bacillariophycidae</taxon>
        <taxon>Bacillariales</taxon>
        <taxon>Bacillariaceae</taxon>
        <taxon>Nitzschia</taxon>
    </lineage>
</organism>
<dbReference type="InterPro" id="IPR050158">
    <property type="entry name" value="Ubiquitin_ubiquitin-like"/>
</dbReference>
<evidence type="ECO:0000259" key="1">
    <source>
        <dbReference type="PROSITE" id="PS50053"/>
    </source>
</evidence>
<dbReference type="PROSITE" id="PS50053">
    <property type="entry name" value="UBIQUITIN_2"/>
    <property type="match status" value="1"/>
</dbReference>
<reference evidence="2" key="2">
    <citation type="submission" date="2021-04" db="EMBL/GenBank/DDBJ databases">
        <authorList>
            <person name="Podell S."/>
        </authorList>
    </citation>
    <scope>NUCLEOTIDE SEQUENCE</scope>
    <source>
        <strain evidence="2">Hildebrandi</strain>
    </source>
</reference>
<dbReference type="InterPro" id="IPR000626">
    <property type="entry name" value="Ubiquitin-like_dom"/>
</dbReference>
<gene>
    <name evidence="3" type="ORF">IV203_016358</name>
    <name evidence="2" type="ORF">IV203_017414</name>
</gene>
<reference evidence="2" key="1">
    <citation type="journal article" date="2021" name="Sci. Rep.">
        <title>Diploid genomic architecture of Nitzschia inconspicua, an elite biomass production diatom.</title>
        <authorList>
            <person name="Oliver A."/>
            <person name="Podell S."/>
            <person name="Pinowska A."/>
            <person name="Traller J.C."/>
            <person name="Smith S.R."/>
            <person name="McClure R."/>
            <person name="Beliaev A."/>
            <person name="Bohutskyi P."/>
            <person name="Hill E.A."/>
            <person name="Rabines A."/>
            <person name="Zheng H."/>
            <person name="Allen L.Z."/>
            <person name="Kuo A."/>
            <person name="Grigoriev I.V."/>
            <person name="Allen A.E."/>
            <person name="Hazlebeck D."/>
            <person name="Allen E.E."/>
        </authorList>
    </citation>
    <scope>NUCLEOTIDE SEQUENCE</scope>
    <source>
        <strain evidence="2">Hildebrandi</strain>
    </source>
</reference>
<dbReference type="OrthoDB" id="417450at2759"/>
<accession>A0A9K3K4U0</accession>
<evidence type="ECO:0000313" key="3">
    <source>
        <dbReference type="EMBL" id="KAG7347653.1"/>
    </source>
</evidence>
<dbReference type="Pfam" id="PF00240">
    <property type="entry name" value="ubiquitin"/>
    <property type="match status" value="1"/>
</dbReference>
<dbReference type="AlphaFoldDB" id="A0A9K3K4U0"/>
<comment type="caution">
    <text evidence="2">The sequence shown here is derived from an EMBL/GenBank/DDBJ whole genome shotgun (WGS) entry which is preliminary data.</text>
</comment>
<dbReference type="Proteomes" id="UP000693970">
    <property type="component" value="Unassembled WGS sequence"/>
</dbReference>